<reference evidence="2" key="1">
    <citation type="journal article" date="2022" name="G3 (Bethesda)">
        <title>High quality genome of the basidiomycete yeast Dioszegia hungarica PDD-24b-2 isolated from cloud water.</title>
        <authorList>
            <person name="Jarrige D."/>
            <person name="Haridas S."/>
            <person name="Bleykasten-Grosshans C."/>
            <person name="Joly M."/>
            <person name="Nadalig T."/>
            <person name="Sancelme M."/>
            <person name="Vuilleumier S."/>
            <person name="Grigoriev I.V."/>
            <person name="Amato P."/>
            <person name="Bringel F."/>
        </authorList>
    </citation>
    <scope>NUCLEOTIDE SEQUENCE</scope>
    <source>
        <strain evidence="2">PDD-24b-2</strain>
    </source>
</reference>
<organism evidence="2 3">
    <name type="scientific">Dioszegia hungarica</name>
    <dbReference type="NCBI Taxonomy" id="4972"/>
    <lineage>
        <taxon>Eukaryota</taxon>
        <taxon>Fungi</taxon>
        <taxon>Dikarya</taxon>
        <taxon>Basidiomycota</taxon>
        <taxon>Agaricomycotina</taxon>
        <taxon>Tremellomycetes</taxon>
        <taxon>Tremellales</taxon>
        <taxon>Bulleribasidiaceae</taxon>
        <taxon>Dioszegia</taxon>
    </lineage>
</organism>
<comment type="caution">
    <text evidence="2">The sequence shown here is derived from an EMBL/GenBank/DDBJ whole genome shotgun (WGS) entry which is preliminary data.</text>
</comment>
<feature type="compositionally biased region" description="Polar residues" evidence="1">
    <location>
        <begin position="37"/>
        <end position="55"/>
    </location>
</feature>
<keyword evidence="3" id="KW-1185">Reference proteome</keyword>
<evidence type="ECO:0000313" key="3">
    <source>
        <dbReference type="Proteomes" id="UP001164286"/>
    </source>
</evidence>
<evidence type="ECO:0000256" key="1">
    <source>
        <dbReference type="SAM" id="MobiDB-lite"/>
    </source>
</evidence>
<proteinExistence type="predicted"/>
<name>A0AA38H6S6_9TREE</name>
<dbReference type="AlphaFoldDB" id="A0AA38H6S6"/>
<sequence length="184" mass="20261">MPASRHARSRNVRPLFRIRLLKHGGSAPHHSAENDSSDPTRGSPVSSPTLTQTTPPRDLSNWYLGLHSGTRCIATSQADVRVSKDGHPVPVYLCPPSGTHPICKVWETIVTSSIIPIADRLGVPFTCIVLICIARPSGEVGETEKEDAEERWPPIIWVAVKPGWSDRSPSGRFVEEVMEVLWKS</sequence>
<dbReference type="GeneID" id="77727755"/>
<dbReference type="Proteomes" id="UP001164286">
    <property type="component" value="Unassembled WGS sequence"/>
</dbReference>
<feature type="region of interest" description="Disordered" evidence="1">
    <location>
        <begin position="24"/>
        <end position="57"/>
    </location>
</feature>
<evidence type="ECO:0000313" key="2">
    <source>
        <dbReference type="EMBL" id="KAI9635170.1"/>
    </source>
</evidence>
<dbReference type="EMBL" id="JAKWFO010000005">
    <property type="protein sequence ID" value="KAI9635170.1"/>
    <property type="molecule type" value="Genomic_DNA"/>
</dbReference>
<accession>A0AA38H6S6</accession>
<dbReference type="RefSeq" id="XP_052944947.1">
    <property type="nucleotide sequence ID" value="XM_053088550.1"/>
</dbReference>
<protein>
    <submittedName>
        <fullName evidence="2">Uncharacterized protein</fullName>
    </submittedName>
</protein>
<gene>
    <name evidence="2" type="ORF">MKK02DRAFT_32655</name>
</gene>